<dbReference type="InterPro" id="IPR014710">
    <property type="entry name" value="RmlC-like_jellyroll"/>
</dbReference>
<evidence type="ECO:0000313" key="6">
    <source>
        <dbReference type="EMBL" id="MCU9847547.1"/>
    </source>
</evidence>
<feature type="region of interest" description="Disordered" evidence="4">
    <location>
        <begin position="1"/>
        <end position="30"/>
    </location>
</feature>
<dbReference type="RefSeq" id="WP_263334162.1">
    <property type="nucleotide sequence ID" value="NZ_JAOVQO010000004.1"/>
</dbReference>
<dbReference type="PROSITE" id="PS51063">
    <property type="entry name" value="HTH_CRP_2"/>
    <property type="match status" value="1"/>
</dbReference>
<evidence type="ECO:0000256" key="4">
    <source>
        <dbReference type="SAM" id="MobiDB-lite"/>
    </source>
</evidence>
<comment type="caution">
    <text evidence="6">The sequence shown here is derived from an EMBL/GenBank/DDBJ whole genome shotgun (WGS) entry which is preliminary data.</text>
</comment>
<evidence type="ECO:0000256" key="1">
    <source>
        <dbReference type="ARBA" id="ARBA00023015"/>
    </source>
</evidence>
<proteinExistence type="predicted"/>
<keyword evidence="1" id="KW-0805">Transcription regulation</keyword>
<accession>A0ABT2X0T8</accession>
<protein>
    <submittedName>
        <fullName evidence="6">Helix-turn-helix domain-containing protein</fullName>
    </submittedName>
</protein>
<dbReference type="InterPro" id="IPR036388">
    <property type="entry name" value="WH-like_DNA-bd_sf"/>
</dbReference>
<dbReference type="Proteomes" id="UP001209535">
    <property type="component" value="Unassembled WGS sequence"/>
</dbReference>
<reference evidence="6 7" key="1">
    <citation type="submission" date="2022-10" db="EMBL/GenBank/DDBJ databases">
        <title>Defluviimonas sp. nov., isolated from ocean surface sediments.</title>
        <authorList>
            <person name="He W."/>
            <person name="Wang L."/>
            <person name="Zhang D.-F."/>
        </authorList>
    </citation>
    <scope>NUCLEOTIDE SEQUENCE [LARGE SCALE GENOMIC DNA]</scope>
    <source>
        <strain evidence="6 7">WL0024</strain>
    </source>
</reference>
<dbReference type="Gene3D" id="1.10.10.10">
    <property type="entry name" value="Winged helix-like DNA-binding domain superfamily/Winged helix DNA-binding domain"/>
    <property type="match status" value="1"/>
</dbReference>
<dbReference type="SUPFAM" id="SSF51206">
    <property type="entry name" value="cAMP-binding domain-like"/>
    <property type="match status" value="1"/>
</dbReference>
<dbReference type="CDD" id="cd00038">
    <property type="entry name" value="CAP_ED"/>
    <property type="match status" value="1"/>
</dbReference>
<dbReference type="InterPro" id="IPR018490">
    <property type="entry name" value="cNMP-bd_dom_sf"/>
</dbReference>
<gene>
    <name evidence="6" type="ORF">OEZ60_05960</name>
</gene>
<dbReference type="SMART" id="SM00419">
    <property type="entry name" value="HTH_CRP"/>
    <property type="match status" value="1"/>
</dbReference>
<keyword evidence="2" id="KW-0238">DNA-binding</keyword>
<name>A0ABT2X0T8_9RHOB</name>
<dbReference type="Pfam" id="PF13545">
    <property type="entry name" value="HTH_Crp_2"/>
    <property type="match status" value="1"/>
</dbReference>
<keyword evidence="7" id="KW-1185">Reference proteome</keyword>
<dbReference type="EMBL" id="JAOVQO010000004">
    <property type="protein sequence ID" value="MCU9847547.1"/>
    <property type="molecule type" value="Genomic_DNA"/>
</dbReference>
<keyword evidence="3" id="KW-0804">Transcription</keyword>
<evidence type="ECO:0000313" key="7">
    <source>
        <dbReference type="Proteomes" id="UP001209535"/>
    </source>
</evidence>
<evidence type="ECO:0000259" key="5">
    <source>
        <dbReference type="PROSITE" id="PS51063"/>
    </source>
</evidence>
<dbReference type="Pfam" id="PF00027">
    <property type="entry name" value="cNMP_binding"/>
    <property type="match status" value="1"/>
</dbReference>
<dbReference type="InterPro" id="IPR036390">
    <property type="entry name" value="WH_DNA-bd_sf"/>
</dbReference>
<dbReference type="InterPro" id="IPR012318">
    <property type="entry name" value="HTH_CRP"/>
</dbReference>
<evidence type="ECO:0000256" key="3">
    <source>
        <dbReference type="ARBA" id="ARBA00023163"/>
    </source>
</evidence>
<dbReference type="SUPFAM" id="SSF46785">
    <property type="entry name" value="Winged helix' DNA-binding domain"/>
    <property type="match status" value="1"/>
</dbReference>
<dbReference type="PRINTS" id="PR00034">
    <property type="entry name" value="HTHCRP"/>
</dbReference>
<dbReference type="SMART" id="SM00100">
    <property type="entry name" value="cNMP"/>
    <property type="match status" value="1"/>
</dbReference>
<dbReference type="Gene3D" id="2.60.120.10">
    <property type="entry name" value="Jelly Rolls"/>
    <property type="match status" value="1"/>
</dbReference>
<sequence>MYAISPADLGTEKTSAQRRRPARSAGAEGVTRRLTPGQHLFFESDRAAFVYKVQSGVLRLTRTQKDGRRQVIAFGFPGDVIGLPCEGRHTTECDAITPVEVLPRRCDISEPSGMDPQLRARLMEAALNEIRMLQDHFLIFGRRLASEKVAAFLVLLLDRIGEPVGELQLIRLPMNRADIADYLGLTPETVSRSITQLRAQNVIALDDANTMVVRDEYCLRCLAEGDAELCACA</sequence>
<feature type="domain" description="HTH crp-type" evidence="5">
    <location>
        <begin position="143"/>
        <end position="217"/>
    </location>
</feature>
<organism evidence="6 7">
    <name type="scientific">Albidovulum salinarum</name>
    <dbReference type="NCBI Taxonomy" id="2984153"/>
    <lineage>
        <taxon>Bacteria</taxon>
        <taxon>Pseudomonadati</taxon>
        <taxon>Pseudomonadota</taxon>
        <taxon>Alphaproteobacteria</taxon>
        <taxon>Rhodobacterales</taxon>
        <taxon>Paracoccaceae</taxon>
        <taxon>Albidovulum</taxon>
    </lineage>
</organism>
<evidence type="ECO:0000256" key="2">
    <source>
        <dbReference type="ARBA" id="ARBA00023125"/>
    </source>
</evidence>
<dbReference type="CDD" id="cd00092">
    <property type="entry name" value="HTH_CRP"/>
    <property type="match status" value="1"/>
</dbReference>
<dbReference type="InterPro" id="IPR000595">
    <property type="entry name" value="cNMP-bd_dom"/>
</dbReference>